<dbReference type="Proteomes" id="UP001519460">
    <property type="component" value="Unassembled WGS sequence"/>
</dbReference>
<keyword evidence="2" id="KW-1185">Reference proteome</keyword>
<accession>A0ABD0L0D1</accession>
<dbReference type="AlphaFoldDB" id="A0ABD0L0D1"/>
<dbReference type="EMBL" id="JACVVK020000099">
    <property type="protein sequence ID" value="KAK7492825.1"/>
    <property type="molecule type" value="Genomic_DNA"/>
</dbReference>
<gene>
    <name evidence="1" type="ORF">BaRGS_00015963</name>
</gene>
<protein>
    <submittedName>
        <fullName evidence="1">Uncharacterized protein</fullName>
    </submittedName>
</protein>
<organism evidence="1 2">
    <name type="scientific">Batillaria attramentaria</name>
    <dbReference type="NCBI Taxonomy" id="370345"/>
    <lineage>
        <taxon>Eukaryota</taxon>
        <taxon>Metazoa</taxon>
        <taxon>Spiralia</taxon>
        <taxon>Lophotrochozoa</taxon>
        <taxon>Mollusca</taxon>
        <taxon>Gastropoda</taxon>
        <taxon>Caenogastropoda</taxon>
        <taxon>Sorbeoconcha</taxon>
        <taxon>Cerithioidea</taxon>
        <taxon>Batillariidae</taxon>
        <taxon>Batillaria</taxon>
    </lineage>
</organism>
<evidence type="ECO:0000313" key="1">
    <source>
        <dbReference type="EMBL" id="KAK7492825.1"/>
    </source>
</evidence>
<proteinExistence type="predicted"/>
<comment type="caution">
    <text evidence="1">The sequence shown here is derived from an EMBL/GenBank/DDBJ whole genome shotgun (WGS) entry which is preliminary data.</text>
</comment>
<sequence length="97" mass="10495">MFCACTYKYRCVPRSGMYLVWHVPRSGIYLVMSQRTLHVPMSSALLKVGHRVPGAHTLPLACSATDRSVGCPCLSPCLLAGFRARGRGGEKKVGQSG</sequence>
<name>A0ABD0L0D1_9CAEN</name>
<evidence type="ECO:0000313" key="2">
    <source>
        <dbReference type="Proteomes" id="UP001519460"/>
    </source>
</evidence>
<reference evidence="1 2" key="1">
    <citation type="journal article" date="2023" name="Sci. Data">
        <title>Genome assembly of the Korean intertidal mud-creeper Batillaria attramentaria.</title>
        <authorList>
            <person name="Patra A.K."/>
            <person name="Ho P.T."/>
            <person name="Jun S."/>
            <person name="Lee S.J."/>
            <person name="Kim Y."/>
            <person name="Won Y.J."/>
        </authorList>
    </citation>
    <scope>NUCLEOTIDE SEQUENCE [LARGE SCALE GENOMIC DNA]</scope>
    <source>
        <strain evidence="1">Wonlab-2016</strain>
    </source>
</reference>